<accession>A0AAV7WEI0</accession>
<gene>
    <name evidence="2" type="ORF">NDU88_007122</name>
</gene>
<proteinExistence type="predicted"/>
<protein>
    <submittedName>
        <fullName evidence="2">Uncharacterized protein</fullName>
    </submittedName>
</protein>
<organism evidence="2 3">
    <name type="scientific">Pleurodeles waltl</name>
    <name type="common">Iberian ribbed newt</name>
    <dbReference type="NCBI Taxonomy" id="8319"/>
    <lineage>
        <taxon>Eukaryota</taxon>
        <taxon>Metazoa</taxon>
        <taxon>Chordata</taxon>
        <taxon>Craniata</taxon>
        <taxon>Vertebrata</taxon>
        <taxon>Euteleostomi</taxon>
        <taxon>Amphibia</taxon>
        <taxon>Batrachia</taxon>
        <taxon>Caudata</taxon>
        <taxon>Salamandroidea</taxon>
        <taxon>Salamandridae</taxon>
        <taxon>Pleurodelinae</taxon>
        <taxon>Pleurodeles</taxon>
    </lineage>
</organism>
<dbReference type="AlphaFoldDB" id="A0AAV7WEI0"/>
<feature type="region of interest" description="Disordered" evidence="1">
    <location>
        <begin position="43"/>
        <end position="87"/>
    </location>
</feature>
<name>A0AAV7WEI0_PLEWA</name>
<keyword evidence="3" id="KW-1185">Reference proteome</keyword>
<comment type="caution">
    <text evidence="2">The sequence shown here is derived from an EMBL/GenBank/DDBJ whole genome shotgun (WGS) entry which is preliminary data.</text>
</comment>
<sequence length="143" mass="14965">MRSSGCADAAEVSLLGRACGRRSSGCGWEDVAVARSWTPSATIAEAPFTPEGSPLRHPPAPAAPPARAQTDGWLGDESGGRMPQRRASWACLPSASITARSGPAHGSRSVRPTAQPLRLSLPVGAAEAEGLPIPMIRRRHLLR</sequence>
<evidence type="ECO:0000313" key="3">
    <source>
        <dbReference type="Proteomes" id="UP001066276"/>
    </source>
</evidence>
<dbReference type="EMBL" id="JANPWB010000002">
    <property type="protein sequence ID" value="KAJ1211768.1"/>
    <property type="molecule type" value="Genomic_DNA"/>
</dbReference>
<dbReference type="Proteomes" id="UP001066276">
    <property type="component" value="Chromosome 1_2"/>
</dbReference>
<evidence type="ECO:0000256" key="1">
    <source>
        <dbReference type="SAM" id="MobiDB-lite"/>
    </source>
</evidence>
<evidence type="ECO:0000313" key="2">
    <source>
        <dbReference type="EMBL" id="KAJ1211768.1"/>
    </source>
</evidence>
<reference evidence="2" key="1">
    <citation type="journal article" date="2022" name="bioRxiv">
        <title>Sequencing and chromosome-scale assembly of the giantPleurodeles waltlgenome.</title>
        <authorList>
            <person name="Brown T."/>
            <person name="Elewa A."/>
            <person name="Iarovenko S."/>
            <person name="Subramanian E."/>
            <person name="Araus A.J."/>
            <person name="Petzold A."/>
            <person name="Susuki M."/>
            <person name="Suzuki K.-i.T."/>
            <person name="Hayashi T."/>
            <person name="Toyoda A."/>
            <person name="Oliveira C."/>
            <person name="Osipova E."/>
            <person name="Leigh N.D."/>
            <person name="Simon A."/>
            <person name="Yun M.H."/>
        </authorList>
    </citation>
    <scope>NUCLEOTIDE SEQUENCE</scope>
    <source>
        <strain evidence="2">20211129_DDA</strain>
        <tissue evidence="2">Liver</tissue>
    </source>
</reference>